<evidence type="ECO:0000313" key="4">
    <source>
        <dbReference type="Proteomes" id="UP000190750"/>
    </source>
</evidence>
<evidence type="ECO:0000313" key="3">
    <source>
        <dbReference type="EMBL" id="OOV07476.1"/>
    </source>
</evidence>
<evidence type="ECO:0000259" key="1">
    <source>
        <dbReference type="Pfam" id="PF01408"/>
    </source>
</evidence>
<dbReference type="GO" id="GO:0000166">
    <property type="term" value="F:nucleotide binding"/>
    <property type="evidence" value="ECO:0007669"/>
    <property type="project" value="InterPro"/>
</dbReference>
<keyword evidence="4" id="KW-1185">Reference proteome</keyword>
<dbReference type="PANTHER" id="PTHR43708">
    <property type="entry name" value="CONSERVED EXPRESSED OXIDOREDUCTASE (EUROFUNG)"/>
    <property type="match status" value="1"/>
</dbReference>
<dbReference type="Gene3D" id="3.30.360.10">
    <property type="entry name" value="Dihydrodipicolinate Reductase, domain 2"/>
    <property type="match status" value="1"/>
</dbReference>
<protein>
    <submittedName>
        <fullName evidence="3">Oxidoreductase</fullName>
    </submittedName>
</protein>
<dbReference type="Proteomes" id="UP000190750">
    <property type="component" value="Unassembled WGS sequence"/>
</dbReference>
<organism evidence="3 4">
    <name type="scientific">Rhodoferax fermentans</name>
    <dbReference type="NCBI Taxonomy" id="28066"/>
    <lineage>
        <taxon>Bacteria</taxon>
        <taxon>Pseudomonadati</taxon>
        <taxon>Pseudomonadota</taxon>
        <taxon>Betaproteobacteria</taxon>
        <taxon>Burkholderiales</taxon>
        <taxon>Comamonadaceae</taxon>
        <taxon>Rhodoferax</taxon>
    </lineage>
</organism>
<dbReference type="Pfam" id="PF01408">
    <property type="entry name" value="GFO_IDH_MocA"/>
    <property type="match status" value="1"/>
</dbReference>
<dbReference type="PANTHER" id="PTHR43708:SF3">
    <property type="entry name" value="OXIDOREDUCTASE"/>
    <property type="match status" value="1"/>
</dbReference>
<sequence>MADNTVMQLLGRRLRLAVIGGGPGSFIGAMHRQAARLDDRFELVACALSSDPERARSAGLGLGMAPERSYPSGQALIESEAQRADGAEVVAIMTPNDSHFALAMLALDHGLDVICDKPMTNTLAEAEALHQKVQDTGLVFCLTHNYTGYPMVRQARAMVQDGQLGDIRLVQVEYVQGGRAKAGPGRRAWKDDPVRGGPSLVLADIGTHAHNLMRFMTLLEVDQVAAEVGSIVPDRLTHDYAGAMLRLSNGARGSFWVTQAAAGVENGLRIRISGALGSLEWQQEHPQVLHFKPLDAPAQVRTPNGPGTLPLAARASRIVAGHPEGFHEAFANLYTDAADTIAARRCHQTVDPLSTHFPNASDGLQGLRFVTAALASSQRQGTWTAVEGTTDHV</sequence>
<reference evidence="3 4" key="1">
    <citation type="submission" date="2017-01" db="EMBL/GenBank/DDBJ databases">
        <title>Genome sequencing of Rhodoferax fermentans JCM 7819.</title>
        <authorList>
            <person name="Kim Y.J."/>
            <person name="Farh M.E.-A."/>
            <person name="Yang D.-C."/>
        </authorList>
    </citation>
    <scope>NUCLEOTIDE SEQUENCE [LARGE SCALE GENOMIC DNA]</scope>
    <source>
        <strain evidence="3 4">JCM 7819</strain>
    </source>
</reference>
<accession>A0A1T1ATN1</accession>
<comment type="caution">
    <text evidence="3">The sequence shown here is derived from an EMBL/GenBank/DDBJ whole genome shotgun (WGS) entry which is preliminary data.</text>
</comment>
<dbReference type="Gene3D" id="3.40.50.720">
    <property type="entry name" value="NAD(P)-binding Rossmann-like Domain"/>
    <property type="match status" value="1"/>
</dbReference>
<proteinExistence type="predicted"/>
<dbReference type="SUPFAM" id="SSF51735">
    <property type="entry name" value="NAD(P)-binding Rossmann-fold domains"/>
    <property type="match status" value="1"/>
</dbReference>
<dbReference type="Pfam" id="PF22725">
    <property type="entry name" value="GFO_IDH_MocA_C3"/>
    <property type="match status" value="1"/>
</dbReference>
<dbReference type="InterPro" id="IPR051317">
    <property type="entry name" value="Gfo/Idh/MocA_oxidoreduct"/>
</dbReference>
<dbReference type="AlphaFoldDB" id="A0A1T1ATN1"/>
<name>A0A1T1ATN1_RHOFE</name>
<dbReference type="SUPFAM" id="SSF55347">
    <property type="entry name" value="Glyceraldehyde-3-phosphate dehydrogenase-like, C-terminal domain"/>
    <property type="match status" value="1"/>
</dbReference>
<dbReference type="STRING" id="28066.RF819_12730"/>
<dbReference type="InterPro" id="IPR055170">
    <property type="entry name" value="GFO_IDH_MocA-like_dom"/>
</dbReference>
<dbReference type="InterPro" id="IPR000683">
    <property type="entry name" value="Gfo/Idh/MocA-like_OxRdtase_N"/>
</dbReference>
<feature type="domain" description="Gfo/Idh/MocA-like oxidoreductase N-terminal" evidence="1">
    <location>
        <begin position="15"/>
        <end position="141"/>
    </location>
</feature>
<dbReference type="OrthoDB" id="9801953at2"/>
<dbReference type="EMBL" id="MTJN01000002">
    <property type="protein sequence ID" value="OOV07476.1"/>
    <property type="molecule type" value="Genomic_DNA"/>
</dbReference>
<dbReference type="InterPro" id="IPR036291">
    <property type="entry name" value="NAD(P)-bd_dom_sf"/>
</dbReference>
<dbReference type="RefSeq" id="WP_078365321.1">
    <property type="nucleotide sequence ID" value="NZ_MTJN01000002.1"/>
</dbReference>
<gene>
    <name evidence="3" type="ORF">RF819_12730</name>
</gene>
<feature type="domain" description="GFO/IDH/MocA-like oxidoreductase" evidence="2">
    <location>
        <begin position="152"/>
        <end position="280"/>
    </location>
</feature>
<evidence type="ECO:0000259" key="2">
    <source>
        <dbReference type="Pfam" id="PF22725"/>
    </source>
</evidence>